<organism evidence="8 9">
    <name type="scientific">Teladorsagia circumcincta</name>
    <name type="common">Brown stomach worm</name>
    <name type="synonym">Ostertagia circumcincta</name>
    <dbReference type="NCBI Taxonomy" id="45464"/>
    <lineage>
        <taxon>Eukaryota</taxon>
        <taxon>Metazoa</taxon>
        <taxon>Ecdysozoa</taxon>
        <taxon>Nematoda</taxon>
        <taxon>Chromadorea</taxon>
        <taxon>Rhabditida</taxon>
        <taxon>Rhabditina</taxon>
        <taxon>Rhabditomorpha</taxon>
        <taxon>Strongyloidea</taxon>
        <taxon>Trichostrongylidae</taxon>
        <taxon>Teladorsagia</taxon>
    </lineage>
</organism>
<gene>
    <name evidence="8" type="ORF">TELCIR_21246</name>
</gene>
<sequence>MSKPAVNRLRNDDGEEMLQFGQMRHVTVRNFEGKLQFDFLSFIWTRLRDTLRPSKKGISLTTEQYVNFKSIIKDIDEKIQRSLLALSVSIYTHFQ</sequence>
<keyword evidence="3" id="KW-0805">Transcription regulation</keyword>
<keyword evidence="6" id="KW-0539">Nucleus</keyword>
<evidence type="ECO:0000313" key="8">
    <source>
        <dbReference type="EMBL" id="PIO57347.1"/>
    </source>
</evidence>
<evidence type="ECO:0000256" key="1">
    <source>
        <dbReference type="ARBA" id="ARBA00004123"/>
    </source>
</evidence>
<proteinExistence type="inferred from homology"/>
<evidence type="ECO:0000259" key="7">
    <source>
        <dbReference type="Pfam" id="PF02229"/>
    </source>
</evidence>
<dbReference type="EMBL" id="KZ371277">
    <property type="protein sequence ID" value="PIO57347.1"/>
    <property type="molecule type" value="Genomic_DNA"/>
</dbReference>
<evidence type="ECO:0000256" key="4">
    <source>
        <dbReference type="ARBA" id="ARBA00023125"/>
    </source>
</evidence>
<evidence type="ECO:0000256" key="2">
    <source>
        <dbReference type="ARBA" id="ARBA00009001"/>
    </source>
</evidence>
<comment type="subcellular location">
    <subcellularLocation>
        <location evidence="1">Nucleus</location>
    </subcellularLocation>
</comment>
<comment type="similarity">
    <text evidence="2">Belongs to the transcriptional coactivator PC4 family.</text>
</comment>
<dbReference type="GO" id="GO:0005634">
    <property type="term" value="C:nucleus"/>
    <property type="evidence" value="ECO:0007669"/>
    <property type="project" value="UniProtKB-SubCell"/>
</dbReference>
<evidence type="ECO:0000256" key="5">
    <source>
        <dbReference type="ARBA" id="ARBA00023163"/>
    </source>
</evidence>
<dbReference type="Gene3D" id="2.30.31.10">
    <property type="entry name" value="Transcriptional Coactivator Pc4, Chain A"/>
    <property type="match status" value="1"/>
</dbReference>
<keyword evidence="4" id="KW-0238">DNA-binding</keyword>
<dbReference type="InterPro" id="IPR009044">
    <property type="entry name" value="ssDNA-bd_transcriptional_reg"/>
</dbReference>
<keyword evidence="9" id="KW-1185">Reference proteome</keyword>
<dbReference type="AlphaFoldDB" id="A0A2G9THB2"/>
<keyword evidence="5" id="KW-0804">Transcription</keyword>
<dbReference type="OrthoDB" id="2505440at2759"/>
<reference evidence="8 9" key="1">
    <citation type="submission" date="2015-09" db="EMBL/GenBank/DDBJ databases">
        <title>Draft genome of the parasitic nematode Teladorsagia circumcincta isolate WARC Sus (inbred).</title>
        <authorList>
            <person name="Mitreva M."/>
        </authorList>
    </citation>
    <scope>NUCLEOTIDE SEQUENCE [LARGE SCALE GENOMIC DNA]</scope>
    <source>
        <strain evidence="8 9">S</strain>
    </source>
</reference>
<evidence type="ECO:0000256" key="3">
    <source>
        <dbReference type="ARBA" id="ARBA00023015"/>
    </source>
</evidence>
<dbReference type="SUPFAM" id="SSF54447">
    <property type="entry name" value="ssDNA-binding transcriptional regulator domain"/>
    <property type="match status" value="1"/>
</dbReference>
<name>A0A2G9THB2_TELCI</name>
<accession>A0A2G9THB2</accession>
<dbReference type="InterPro" id="IPR045125">
    <property type="entry name" value="Sub1/Tcp4-like"/>
</dbReference>
<evidence type="ECO:0000256" key="6">
    <source>
        <dbReference type="ARBA" id="ARBA00023242"/>
    </source>
</evidence>
<dbReference type="Pfam" id="PF02229">
    <property type="entry name" value="PC4"/>
    <property type="match status" value="1"/>
</dbReference>
<dbReference type="GO" id="GO:0060261">
    <property type="term" value="P:positive regulation of transcription initiation by RNA polymerase II"/>
    <property type="evidence" value="ECO:0007669"/>
    <property type="project" value="InterPro"/>
</dbReference>
<dbReference type="GO" id="GO:0003713">
    <property type="term" value="F:transcription coactivator activity"/>
    <property type="evidence" value="ECO:0007669"/>
    <property type="project" value="InterPro"/>
</dbReference>
<dbReference type="GO" id="GO:0003677">
    <property type="term" value="F:DNA binding"/>
    <property type="evidence" value="ECO:0007669"/>
    <property type="project" value="UniProtKB-KW"/>
</dbReference>
<dbReference type="InterPro" id="IPR003173">
    <property type="entry name" value="PC4_C"/>
</dbReference>
<feature type="domain" description="Transcriptional coactivator p15 (PC4) C-terminal" evidence="7">
    <location>
        <begin position="21"/>
        <end position="71"/>
    </location>
</feature>
<protein>
    <submittedName>
        <fullName evidence="8">Transcriptional Coactivator p15</fullName>
    </submittedName>
</protein>
<dbReference type="PANTHER" id="PTHR13215">
    <property type="entry name" value="RNA POLYMERASE II TRANSCRIPTIONAL COACTIVATOR"/>
    <property type="match status" value="1"/>
</dbReference>
<dbReference type="Proteomes" id="UP000230423">
    <property type="component" value="Unassembled WGS sequence"/>
</dbReference>
<evidence type="ECO:0000313" key="9">
    <source>
        <dbReference type="Proteomes" id="UP000230423"/>
    </source>
</evidence>